<feature type="region of interest" description="Disordered" evidence="1">
    <location>
        <begin position="25"/>
        <end position="86"/>
    </location>
</feature>
<evidence type="ECO:0000256" key="1">
    <source>
        <dbReference type="SAM" id="MobiDB-lite"/>
    </source>
</evidence>
<dbReference type="EMBL" id="JAPDHW010000006">
    <property type="protein sequence ID" value="MCW3169009.1"/>
    <property type="molecule type" value="Genomic_DNA"/>
</dbReference>
<dbReference type="RefSeq" id="WP_264750184.1">
    <property type="nucleotide sequence ID" value="NZ_JAPDHW010000006.1"/>
</dbReference>
<accession>A0ABT3HYY6</accession>
<dbReference type="Proteomes" id="UP001163731">
    <property type="component" value="Unassembled WGS sequence"/>
</dbReference>
<sequence>MKKLIICLAIATVAVSCKKIQAGGNKNTLKLEEGVERYSDDHQGGHDGHSAEPAHATPAHGAHETEAPKATDSATAKHADSAKAGH</sequence>
<comment type="caution">
    <text evidence="2">The sequence shown here is derived from an EMBL/GenBank/DDBJ whole genome shotgun (WGS) entry which is preliminary data.</text>
</comment>
<reference evidence="2" key="1">
    <citation type="submission" date="2022-10" db="EMBL/GenBank/DDBJ databases">
        <title>Chryseobacterium babae sp. nov. isolated from the gut of the beetle Oryctes rhinoceros, and Chryseobacterium kimseyorum sp. nov., isolated from a stick insect rearing cage.</title>
        <authorList>
            <person name="Shelomi M."/>
            <person name="Han C.-J."/>
            <person name="Chen W.-M."/>
            <person name="Chen H.-K."/>
            <person name="Liaw S.-J."/>
            <person name="Muhle E."/>
            <person name="Clermont D."/>
        </authorList>
    </citation>
    <scope>NUCLEOTIDE SEQUENCE</scope>
    <source>
        <strain evidence="2">09-1422</strain>
    </source>
</reference>
<evidence type="ECO:0008006" key="4">
    <source>
        <dbReference type="Google" id="ProtNLM"/>
    </source>
</evidence>
<proteinExistence type="predicted"/>
<gene>
    <name evidence="2" type="ORF">OMO38_10785</name>
</gene>
<feature type="compositionally biased region" description="Basic and acidic residues" evidence="1">
    <location>
        <begin position="61"/>
        <end position="86"/>
    </location>
</feature>
<evidence type="ECO:0000313" key="2">
    <source>
        <dbReference type="EMBL" id="MCW3169009.1"/>
    </source>
</evidence>
<keyword evidence="3" id="KW-1185">Reference proteome</keyword>
<feature type="compositionally biased region" description="Basic and acidic residues" evidence="1">
    <location>
        <begin position="29"/>
        <end position="52"/>
    </location>
</feature>
<evidence type="ECO:0000313" key="3">
    <source>
        <dbReference type="Proteomes" id="UP001163731"/>
    </source>
</evidence>
<organism evidence="2 3">
    <name type="scientific">Chryseobacterium kimseyorum</name>
    <dbReference type="NCBI Taxonomy" id="2984028"/>
    <lineage>
        <taxon>Bacteria</taxon>
        <taxon>Pseudomonadati</taxon>
        <taxon>Bacteroidota</taxon>
        <taxon>Flavobacteriia</taxon>
        <taxon>Flavobacteriales</taxon>
        <taxon>Weeksellaceae</taxon>
        <taxon>Chryseobacterium group</taxon>
        <taxon>Chryseobacterium</taxon>
    </lineage>
</organism>
<protein>
    <recommendedName>
        <fullName evidence="4">Quinol oxidase subunit 4</fullName>
    </recommendedName>
</protein>
<dbReference type="PROSITE" id="PS51257">
    <property type="entry name" value="PROKAR_LIPOPROTEIN"/>
    <property type="match status" value="1"/>
</dbReference>
<name>A0ABT3HYY6_9FLAO</name>